<comment type="caution">
    <text evidence="3">The sequence shown here is derived from an EMBL/GenBank/DDBJ whole genome shotgun (WGS) entry which is preliminary data.</text>
</comment>
<dbReference type="GO" id="GO:0003677">
    <property type="term" value="F:DNA binding"/>
    <property type="evidence" value="ECO:0007669"/>
    <property type="project" value="InterPro"/>
</dbReference>
<keyword evidence="1" id="KW-0233">DNA recombination</keyword>
<dbReference type="Pfam" id="PF00589">
    <property type="entry name" value="Phage_integrase"/>
    <property type="match status" value="1"/>
</dbReference>
<feature type="domain" description="Tyr recombinase" evidence="2">
    <location>
        <begin position="22"/>
        <end position="74"/>
    </location>
</feature>
<reference evidence="3 4" key="1">
    <citation type="submission" date="2018-12" db="EMBL/GenBank/DDBJ databases">
        <authorList>
            <person name="Sun L."/>
            <person name="Chen Z."/>
        </authorList>
    </citation>
    <scope>NUCLEOTIDE SEQUENCE [LARGE SCALE GENOMIC DNA]</scope>
    <source>
        <strain evidence="3 4">LMG 29736</strain>
    </source>
</reference>
<evidence type="ECO:0000313" key="4">
    <source>
        <dbReference type="Proteomes" id="UP000287296"/>
    </source>
</evidence>
<accession>A0A429X1N2</accession>
<dbReference type="EMBL" id="QYTW02000042">
    <property type="protein sequence ID" value="RST57118.1"/>
    <property type="molecule type" value="Genomic_DNA"/>
</dbReference>
<dbReference type="InterPro" id="IPR002104">
    <property type="entry name" value="Integrase_catalytic"/>
</dbReference>
<dbReference type="GO" id="GO:0006310">
    <property type="term" value="P:DNA recombination"/>
    <property type="evidence" value="ECO:0007669"/>
    <property type="project" value="UniProtKB-KW"/>
</dbReference>
<dbReference type="RefSeq" id="WP_120119013.1">
    <property type="nucleotide sequence ID" value="NZ_DAMDJW010000004.1"/>
</dbReference>
<evidence type="ECO:0000313" key="3">
    <source>
        <dbReference type="EMBL" id="RST57118.1"/>
    </source>
</evidence>
<dbReference type="GO" id="GO:0015074">
    <property type="term" value="P:DNA integration"/>
    <property type="evidence" value="ECO:0007669"/>
    <property type="project" value="InterPro"/>
</dbReference>
<gene>
    <name evidence="3" type="ORF">D5F11_024400</name>
</gene>
<dbReference type="OrthoDB" id="9803188at2"/>
<dbReference type="InterPro" id="IPR011010">
    <property type="entry name" value="DNA_brk_join_enz"/>
</dbReference>
<name>A0A429X1N2_SIMTE</name>
<dbReference type="SUPFAM" id="SSF56349">
    <property type="entry name" value="DNA breaking-rejoining enzymes"/>
    <property type="match status" value="1"/>
</dbReference>
<dbReference type="AlphaFoldDB" id="A0A429X1N2"/>
<evidence type="ECO:0000256" key="1">
    <source>
        <dbReference type="ARBA" id="ARBA00023172"/>
    </source>
</evidence>
<dbReference type="Gene3D" id="1.10.443.10">
    <property type="entry name" value="Intergrase catalytic core"/>
    <property type="match status" value="1"/>
</dbReference>
<evidence type="ECO:0000259" key="2">
    <source>
        <dbReference type="Pfam" id="PF00589"/>
    </source>
</evidence>
<dbReference type="InterPro" id="IPR013762">
    <property type="entry name" value="Integrase-like_cat_sf"/>
</dbReference>
<protein>
    <recommendedName>
        <fullName evidence="2">Tyr recombinase domain-containing protein</fullName>
    </recommendedName>
</protein>
<organism evidence="3 4">
    <name type="scientific">Siminovitchia terrae</name>
    <name type="common">Bacillus terrae</name>
    <dbReference type="NCBI Taxonomy" id="1914933"/>
    <lineage>
        <taxon>Bacteria</taxon>
        <taxon>Bacillati</taxon>
        <taxon>Bacillota</taxon>
        <taxon>Bacilli</taxon>
        <taxon>Bacillales</taxon>
        <taxon>Bacillaceae</taxon>
        <taxon>Siminovitchia</taxon>
    </lineage>
</organism>
<dbReference type="Proteomes" id="UP000287296">
    <property type="component" value="Unassembled WGS sequence"/>
</dbReference>
<sequence>MGFALPLNGIPIGIHLSIYRSGRLLPNEVKSIYAQLAKGEINIRKITPHGLRHTHVMILIMNGLPPKTVADRLGNTRND</sequence>
<proteinExistence type="predicted"/>